<reference evidence="1 2" key="2">
    <citation type="journal article" date="2022" name="Mol. Ecol. Resour.">
        <title>The genomes of chicory, endive, great burdock and yacon provide insights into Asteraceae paleo-polyploidization history and plant inulin production.</title>
        <authorList>
            <person name="Fan W."/>
            <person name="Wang S."/>
            <person name="Wang H."/>
            <person name="Wang A."/>
            <person name="Jiang F."/>
            <person name="Liu H."/>
            <person name="Zhao H."/>
            <person name="Xu D."/>
            <person name="Zhang Y."/>
        </authorList>
    </citation>
    <scope>NUCLEOTIDE SEQUENCE [LARGE SCALE GENOMIC DNA]</scope>
    <source>
        <strain evidence="2">cv. Yunnan</strain>
        <tissue evidence="1">Leaves</tissue>
    </source>
</reference>
<gene>
    <name evidence="1" type="ORF">L1987_73231</name>
</gene>
<protein>
    <submittedName>
        <fullName evidence="1">Uncharacterized protein</fullName>
    </submittedName>
</protein>
<accession>A0ACB8ZZY8</accession>
<evidence type="ECO:0000313" key="1">
    <source>
        <dbReference type="EMBL" id="KAI3703279.1"/>
    </source>
</evidence>
<dbReference type="EMBL" id="CM042042">
    <property type="protein sequence ID" value="KAI3703279.1"/>
    <property type="molecule type" value="Genomic_DNA"/>
</dbReference>
<reference evidence="2" key="1">
    <citation type="journal article" date="2022" name="Mol. Ecol. Resour.">
        <title>The genomes of chicory, endive, great burdock and yacon provide insights into Asteraceae palaeo-polyploidization history and plant inulin production.</title>
        <authorList>
            <person name="Fan W."/>
            <person name="Wang S."/>
            <person name="Wang H."/>
            <person name="Wang A."/>
            <person name="Jiang F."/>
            <person name="Liu H."/>
            <person name="Zhao H."/>
            <person name="Xu D."/>
            <person name="Zhang Y."/>
        </authorList>
    </citation>
    <scope>NUCLEOTIDE SEQUENCE [LARGE SCALE GENOMIC DNA]</scope>
    <source>
        <strain evidence="2">cv. Yunnan</strain>
    </source>
</reference>
<keyword evidence="2" id="KW-1185">Reference proteome</keyword>
<organism evidence="1 2">
    <name type="scientific">Smallanthus sonchifolius</name>
    <dbReference type="NCBI Taxonomy" id="185202"/>
    <lineage>
        <taxon>Eukaryota</taxon>
        <taxon>Viridiplantae</taxon>
        <taxon>Streptophyta</taxon>
        <taxon>Embryophyta</taxon>
        <taxon>Tracheophyta</taxon>
        <taxon>Spermatophyta</taxon>
        <taxon>Magnoliopsida</taxon>
        <taxon>eudicotyledons</taxon>
        <taxon>Gunneridae</taxon>
        <taxon>Pentapetalae</taxon>
        <taxon>asterids</taxon>
        <taxon>campanulids</taxon>
        <taxon>Asterales</taxon>
        <taxon>Asteraceae</taxon>
        <taxon>Asteroideae</taxon>
        <taxon>Heliantheae alliance</taxon>
        <taxon>Millerieae</taxon>
        <taxon>Smallanthus</taxon>
    </lineage>
</organism>
<proteinExistence type="predicted"/>
<evidence type="ECO:0000313" key="2">
    <source>
        <dbReference type="Proteomes" id="UP001056120"/>
    </source>
</evidence>
<dbReference type="Proteomes" id="UP001056120">
    <property type="component" value="Linkage Group LG25"/>
</dbReference>
<comment type="caution">
    <text evidence="1">The sequence shown here is derived from an EMBL/GenBank/DDBJ whole genome shotgun (WGS) entry which is preliminary data.</text>
</comment>
<sequence length="424" mass="46605">MEYPHQIDNQPHLEFAVFGANLAVTTLSQGGVWGERSRNCSNPWQIRHINLPMEMEVANICMDKEVDSVIIDSNDISGGSSNDLSGDSSNDLLVDSNVSVNENSKPDIQTTDGVKEFEVKKCIIEDIKHTTNLSGDSSNGTMDSETCLVKEKTAPGIQQIESKKSNTPVKPSPKSVKTKHTVPQPFALATEKRALCGARPVGNLVAKSSRSSQVTKKTNEVVPPSVERKPLQPNNKKHADDDDSCSVASSTAAIARTVRTKPPSAAAPVFRCNTRAEKQKEFYSKLEEKQQALEAEKVQCEAKTKEEKEAALKELRKSLLFKANPMPSFYHEGPPPKIELKKPPPTRAKSPKLGRRKSCNGIGTVGLDKRNGANARVLQSLVIYQDTINETDNIKSQSHDETEPKEPILTSITEDFNEMITMQS</sequence>
<name>A0ACB8ZZY8_9ASTR</name>